<protein>
    <submittedName>
        <fullName evidence="1">Uncharacterized protein</fullName>
    </submittedName>
</protein>
<accession>A0A484HG22</accession>
<name>A0A484HG22_9BACT</name>
<sequence length="156" mass="17032">MEVDTQGRGGIALRKTVTVTTSDPLHPTLRLYISGRVKKLFEITPGVLFLKGDPDREITASADIVPAPIPLDQGGPLKITGIEAPKGGRHIKVKLGEKKDGGWRLTVTNQKKEPGRYSDKITLLTSSALKPRVDIHVHGRLERKGATKNQGVEKKE</sequence>
<proteinExistence type="predicted"/>
<reference evidence="1" key="1">
    <citation type="submission" date="2019-01" db="EMBL/GenBank/DDBJ databases">
        <authorList>
            <consortium name="Genoscope - CEA"/>
            <person name="William W."/>
        </authorList>
    </citation>
    <scope>NUCLEOTIDE SEQUENCE</scope>
    <source>
        <strain evidence="1">CR-1</strain>
    </source>
</reference>
<gene>
    <name evidence="1" type="ORF">EPICR_30143</name>
</gene>
<organism evidence="1">
    <name type="scientific">uncultured Desulfobacteraceae bacterium</name>
    <dbReference type="NCBI Taxonomy" id="218296"/>
    <lineage>
        <taxon>Bacteria</taxon>
        <taxon>Pseudomonadati</taxon>
        <taxon>Thermodesulfobacteriota</taxon>
        <taxon>Desulfobacteria</taxon>
        <taxon>Desulfobacterales</taxon>
        <taxon>Desulfobacteraceae</taxon>
        <taxon>environmental samples</taxon>
    </lineage>
</organism>
<dbReference type="EMBL" id="CAACVI010000023">
    <property type="protein sequence ID" value="VEN74209.1"/>
    <property type="molecule type" value="Genomic_DNA"/>
</dbReference>
<dbReference type="AlphaFoldDB" id="A0A484HG22"/>
<evidence type="ECO:0000313" key="1">
    <source>
        <dbReference type="EMBL" id="VEN74209.1"/>
    </source>
</evidence>